<proteinExistence type="inferred from homology"/>
<dbReference type="SUPFAM" id="SSF88697">
    <property type="entry name" value="PUA domain-like"/>
    <property type="match status" value="1"/>
</dbReference>
<dbReference type="Gene3D" id="3.40.1160.10">
    <property type="entry name" value="Acetylglutamate kinase-like"/>
    <property type="match status" value="1"/>
</dbReference>
<name>A0ABP0RJW3_9DINO</name>
<dbReference type="Proteomes" id="UP001642464">
    <property type="component" value="Unassembled WGS sequence"/>
</dbReference>
<dbReference type="PANTHER" id="PTHR43654">
    <property type="entry name" value="GLUTAMATE 5-KINASE"/>
    <property type="match status" value="1"/>
</dbReference>
<keyword evidence="6" id="KW-0067">ATP-binding</keyword>
<evidence type="ECO:0000256" key="5">
    <source>
        <dbReference type="ARBA" id="ARBA00022777"/>
    </source>
</evidence>
<gene>
    <name evidence="8" type="ORF">SCF082_LOCUS46597</name>
</gene>
<dbReference type="CDD" id="cd04242">
    <property type="entry name" value="AAK_G5K_ProB"/>
    <property type="match status" value="1"/>
</dbReference>
<organism evidence="8 9">
    <name type="scientific">Durusdinium trenchii</name>
    <dbReference type="NCBI Taxonomy" id="1381693"/>
    <lineage>
        <taxon>Eukaryota</taxon>
        <taxon>Sar</taxon>
        <taxon>Alveolata</taxon>
        <taxon>Dinophyceae</taxon>
        <taxon>Suessiales</taxon>
        <taxon>Symbiodiniaceae</taxon>
        <taxon>Durusdinium</taxon>
    </lineage>
</organism>
<protein>
    <submittedName>
        <fullName evidence="8">Glutamate 5-kinase (Gamma-glutamyl kinase) (GK)</fullName>
    </submittedName>
</protein>
<keyword evidence="4" id="KW-0547">Nucleotide-binding</keyword>
<dbReference type="InterPro" id="IPR002478">
    <property type="entry name" value="PUA"/>
</dbReference>
<evidence type="ECO:0000256" key="6">
    <source>
        <dbReference type="ARBA" id="ARBA00022840"/>
    </source>
</evidence>
<evidence type="ECO:0000256" key="2">
    <source>
        <dbReference type="ARBA" id="ARBA00022650"/>
    </source>
</evidence>
<dbReference type="PROSITE" id="PS00902">
    <property type="entry name" value="GLUTAMATE_5_KINASE"/>
    <property type="match status" value="1"/>
</dbReference>
<feature type="domain" description="PUA" evidence="7">
    <location>
        <begin position="526"/>
        <end position="606"/>
    </location>
</feature>
<dbReference type="InterPro" id="IPR001048">
    <property type="entry name" value="Asp/Glu/Uridylate_kinase"/>
</dbReference>
<keyword evidence="9" id="KW-1185">Reference proteome</keyword>
<keyword evidence="5" id="KW-0418">Kinase</keyword>
<dbReference type="InterPro" id="IPR019797">
    <property type="entry name" value="Glutamate_5-kinase_CS"/>
</dbReference>
<evidence type="ECO:0000256" key="4">
    <source>
        <dbReference type="ARBA" id="ARBA00022741"/>
    </source>
</evidence>
<dbReference type="InterPro" id="IPR015947">
    <property type="entry name" value="PUA-like_sf"/>
</dbReference>
<comment type="caution">
    <text evidence="8">The sequence shown here is derived from an EMBL/GenBank/DDBJ whole genome shotgun (WGS) entry which is preliminary data.</text>
</comment>
<dbReference type="CDD" id="cd21157">
    <property type="entry name" value="PUA_G5K"/>
    <property type="match status" value="1"/>
</dbReference>
<evidence type="ECO:0000256" key="3">
    <source>
        <dbReference type="ARBA" id="ARBA00022679"/>
    </source>
</evidence>
<evidence type="ECO:0000313" key="8">
    <source>
        <dbReference type="EMBL" id="CAK9099487.1"/>
    </source>
</evidence>
<accession>A0ABP0RJW3</accession>
<dbReference type="InterPro" id="IPR041739">
    <property type="entry name" value="G5K_ProB"/>
</dbReference>
<dbReference type="InterPro" id="IPR036393">
    <property type="entry name" value="AceGlu_kinase-like_sf"/>
</dbReference>
<dbReference type="EMBL" id="CAXAMM010041462">
    <property type="protein sequence ID" value="CAK9099487.1"/>
    <property type="molecule type" value="Genomic_DNA"/>
</dbReference>
<dbReference type="InterPro" id="IPR005715">
    <property type="entry name" value="Glu_5kinase/COase_Synthase"/>
</dbReference>
<keyword evidence="3" id="KW-0808">Transferase</keyword>
<dbReference type="PROSITE" id="PS50890">
    <property type="entry name" value="PUA"/>
    <property type="match status" value="1"/>
</dbReference>
<dbReference type="InterPro" id="IPR036974">
    <property type="entry name" value="PUA_sf"/>
</dbReference>
<sequence length="643" mass="71208">MDDVKQVIRCQKGHSFSLQFFAAFECNFHEAGYFHTRSSRRMIVLPSAKAGARPGEIGGENNQRWRGSSLELKDLLEWSWRIVVHRRRIVHSASWRVEASRREEPTFVLDLGADGLRSYDSGERKELQTSFLFCFAYPTARLAGVLTVAYVLRRYNVPACGHDGVRNKMDEGQEAEMLVILIHLQGHWQRALRGIFYAGLVITMWNNQQITFAGEVTRSSKSWSGRGGRSRRRAINEMLSGPRDTQAVLASTGHGKDDRGHRVRLALVSQLVEVIAELRRLEYQVVFISSGAVGMGCIKLGIAKPTDLRKKQAVAAAGQSQLIRMYEDLFGTLGVKVAQLLLSQSDLLDKEHWSNVKVTIMECLALGVVPIINENDSTNTAELRFGDNDNLAALTAVQLEADALCLFTDVSCVYTANPRTNPDAKPLYVVPEPWALKVETKDPGSSLGTGGMSTKILAARTASVSGIPCLLINSSFPRRILSLLEHKPVEDAEARLPEEASYFMAMDTTQTVHDTRRWILSLPVSGQIELDHGAAKALGAKKSLLATGITDVQGVFLRNEALRICHKGNEIARGIINFSSDELSKIMGHSSQHFEEILGFSCCTEACFRSNIILTTSAESLLGIEVPPSQRRLSRDASRSFEH</sequence>
<dbReference type="Pfam" id="PF00696">
    <property type="entry name" value="AA_kinase"/>
    <property type="match status" value="1"/>
</dbReference>
<evidence type="ECO:0000313" key="9">
    <source>
        <dbReference type="Proteomes" id="UP001642464"/>
    </source>
</evidence>
<dbReference type="SUPFAM" id="SSF53633">
    <property type="entry name" value="Carbamate kinase-like"/>
    <property type="match status" value="1"/>
</dbReference>
<dbReference type="PRINTS" id="PR00474">
    <property type="entry name" value="GLU5KINASE"/>
</dbReference>
<reference evidence="8 9" key="1">
    <citation type="submission" date="2024-02" db="EMBL/GenBank/DDBJ databases">
        <authorList>
            <person name="Chen Y."/>
            <person name="Shah S."/>
            <person name="Dougan E. K."/>
            <person name="Thang M."/>
            <person name="Chan C."/>
        </authorList>
    </citation>
    <scope>NUCLEOTIDE SEQUENCE [LARGE SCALE GENOMIC DNA]</scope>
</reference>
<dbReference type="SMART" id="SM00359">
    <property type="entry name" value="PUA"/>
    <property type="match status" value="1"/>
</dbReference>
<dbReference type="NCBIfam" id="TIGR01027">
    <property type="entry name" value="proB"/>
    <property type="match status" value="1"/>
</dbReference>
<dbReference type="InterPro" id="IPR001057">
    <property type="entry name" value="Glu/AcGlu_kinase"/>
</dbReference>
<dbReference type="Pfam" id="PF01472">
    <property type="entry name" value="PUA"/>
    <property type="match status" value="1"/>
</dbReference>
<evidence type="ECO:0000259" key="7">
    <source>
        <dbReference type="SMART" id="SM00359"/>
    </source>
</evidence>
<dbReference type="Gene3D" id="2.30.130.10">
    <property type="entry name" value="PUA domain"/>
    <property type="match status" value="1"/>
</dbReference>
<dbReference type="PANTHER" id="PTHR43654:SF3">
    <property type="entry name" value="GLUTAMATE 5-KINASE"/>
    <property type="match status" value="1"/>
</dbReference>
<keyword evidence="2" id="KW-0641">Proline biosynthesis</keyword>
<keyword evidence="1" id="KW-0028">Amino-acid biosynthesis</keyword>
<evidence type="ECO:0000256" key="1">
    <source>
        <dbReference type="ARBA" id="ARBA00022605"/>
    </source>
</evidence>
<dbReference type="HAMAP" id="MF_00456">
    <property type="entry name" value="ProB"/>
    <property type="match status" value="1"/>
</dbReference>